<protein>
    <submittedName>
        <fullName evidence="1">Uncharacterized protein</fullName>
    </submittedName>
</protein>
<name>G3IDE9_CRIGR</name>
<dbReference type="AlphaFoldDB" id="G3IDE9"/>
<proteinExistence type="predicted"/>
<reference evidence="2" key="1">
    <citation type="journal article" date="2011" name="Nat. Biotechnol.">
        <title>The genomic sequence of the Chinese hamster ovary (CHO)-K1 cell line.</title>
        <authorList>
            <person name="Xu X."/>
            <person name="Nagarajan H."/>
            <person name="Lewis N.E."/>
            <person name="Pan S."/>
            <person name="Cai Z."/>
            <person name="Liu X."/>
            <person name="Chen W."/>
            <person name="Xie M."/>
            <person name="Wang W."/>
            <person name="Hammond S."/>
            <person name="Andersen M.R."/>
            <person name="Neff N."/>
            <person name="Passarelli B."/>
            <person name="Koh W."/>
            <person name="Fan H.C."/>
            <person name="Wang J."/>
            <person name="Gui Y."/>
            <person name="Lee K.H."/>
            <person name="Betenbaugh M.J."/>
            <person name="Quake S.R."/>
            <person name="Famili I."/>
            <person name="Palsson B.O."/>
            <person name="Wang J."/>
        </authorList>
    </citation>
    <scope>NUCLEOTIDE SEQUENCE [LARGE SCALE GENOMIC DNA]</scope>
    <source>
        <strain evidence="2">CHO K1 cell line</strain>
    </source>
</reference>
<accession>G3IDE9</accession>
<dbReference type="Proteomes" id="UP000001075">
    <property type="component" value="Unassembled WGS sequence"/>
</dbReference>
<organism evidence="1 2">
    <name type="scientific">Cricetulus griseus</name>
    <name type="common">Chinese hamster</name>
    <name type="synonym">Cricetulus barabensis griseus</name>
    <dbReference type="NCBI Taxonomy" id="10029"/>
    <lineage>
        <taxon>Eukaryota</taxon>
        <taxon>Metazoa</taxon>
        <taxon>Chordata</taxon>
        <taxon>Craniata</taxon>
        <taxon>Vertebrata</taxon>
        <taxon>Euteleostomi</taxon>
        <taxon>Mammalia</taxon>
        <taxon>Eutheria</taxon>
        <taxon>Euarchontoglires</taxon>
        <taxon>Glires</taxon>
        <taxon>Rodentia</taxon>
        <taxon>Myomorpha</taxon>
        <taxon>Muroidea</taxon>
        <taxon>Cricetidae</taxon>
        <taxon>Cricetinae</taxon>
        <taxon>Cricetulus</taxon>
    </lineage>
</organism>
<dbReference type="EMBL" id="JH002047">
    <property type="protein sequence ID" value="EGW13689.1"/>
    <property type="molecule type" value="Genomic_DNA"/>
</dbReference>
<sequence>MGSKKLAHVPELDHGDAQCPGVSTAVSLEFMSFHELVSAVSVDFCIMVLTSLAHIFPPPSLRLDSINYWMKAL</sequence>
<dbReference type="InParanoid" id="G3IDE9"/>
<evidence type="ECO:0000313" key="1">
    <source>
        <dbReference type="EMBL" id="EGW13689.1"/>
    </source>
</evidence>
<evidence type="ECO:0000313" key="2">
    <source>
        <dbReference type="Proteomes" id="UP000001075"/>
    </source>
</evidence>
<gene>
    <name evidence="1" type="ORF">I79_021727</name>
</gene>